<evidence type="ECO:0000313" key="11">
    <source>
        <dbReference type="Proteomes" id="UP000193587"/>
    </source>
</evidence>
<feature type="transmembrane region" description="Helical" evidence="8">
    <location>
        <begin position="86"/>
        <end position="112"/>
    </location>
</feature>
<feature type="transmembrane region" description="Helical" evidence="8">
    <location>
        <begin position="151"/>
        <end position="179"/>
    </location>
</feature>
<dbReference type="PANTHER" id="PTHR43848">
    <property type="entry name" value="PUTRESCINE TRANSPORT SYSTEM PERMEASE PROTEIN POTI"/>
    <property type="match status" value="1"/>
</dbReference>
<dbReference type="PANTHER" id="PTHR43848:SF2">
    <property type="entry name" value="PUTRESCINE TRANSPORT SYSTEM PERMEASE PROTEIN POTI"/>
    <property type="match status" value="1"/>
</dbReference>
<proteinExistence type="inferred from homology"/>
<dbReference type="Proteomes" id="UP000193587">
    <property type="component" value="Unassembled WGS sequence"/>
</dbReference>
<dbReference type="STRING" id="1121945.GCA_000421805_02683"/>
<dbReference type="InterPro" id="IPR051789">
    <property type="entry name" value="Bact_Polyamine_Transport"/>
</dbReference>
<dbReference type="Pfam" id="PF00528">
    <property type="entry name" value="BPD_transp_1"/>
    <property type="match status" value="1"/>
</dbReference>
<dbReference type="AlphaFoldDB" id="A0A1X4H8X8"/>
<keyword evidence="5 8" id="KW-0812">Transmembrane</keyword>
<dbReference type="eggNOG" id="arCOG00162">
    <property type="taxonomic scope" value="Archaea"/>
</dbReference>
<dbReference type="GO" id="GO:0005886">
    <property type="term" value="C:plasma membrane"/>
    <property type="evidence" value="ECO:0007669"/>
    <property type="project" value="UniProtKB-SubCell"/>
</dbReference>
<dbReference type="Gene3D" id="1.10.3720.10">
    <property type="entry name" value="MetI-like"/>
    <property type="match status" value="1"/>
</dbReference>
<dbReference type="InterPro" id="IPR000515">
    <property type="entry name" value="MetI-like"/>
</dbReference>
<evidence type="ECO:0000256" key="3">
    <source>
        <dbReference type="ARBA" id="ARBA00022448"/>
    </source>
</evidence>
<feature type="transmembrane region" description="Helical" evidence="8">
    <location>
        <begin position="259"/>
        <end position="278"/>
    </location>
</feature>
<evidence type="ECO:0000256" key="5">
    <source>
        <dbReference type="ARBA" id="ARBA00022692"/>
    </source>
</evidence>
<comment type="similarity">
    <text evidence="2">Belongs to the binding-protein-dependent transport system permease family. CysTW subfamily.</text>
</comment>
<evidence type="ECO:0000256" key="7">
    <source>
        <dbReference type="ARBA" id="ARBA00023136"/>
    </source>
</evidence>
<keyword evidence="4" id="KW-1003">Cell membrane</keyword>
<name>A0A1X4H8X8_HALEZ</name>
<keyword evidence="3 8" id="KW-0813">Transport</keyword>
<dbReference type="SUPFAM" id="SSF161098">
    <property type="entry name" value="MetI-like"/>
    <property type="match status" value="1"/>
</dbReference>
<dbReference type="InterPro" id="IPR035906">
    <property type="entry name" value="MetI-like_sf"/>
</dbReference>
<dbReference type="RefSeq" id="WP_085682546.1">
    <property type="nucleotide sequence ID" value="NZ_NEDJ01000015.1"/>
</dbReference>
<keyword evidence="6 8" id="KW-1133">Transmembrane helix</keyword>
<gene>
    <name evidence="10" type="ORF">B9H04_06315</name>
</gene>
<evidence type="ECO:0000259" key="9">
    <source>
        <dbReference type="PROSITE" id="PS50928"/>
    </source>
</evidence>
<dbReference type="EMBL" id="NEDJ01000015">
    <property type="protein sequence ID" value="OSP08425.1"/>
    <property type="molecule type" value="Genomic_DNA"/>
</dbReference>
<feature type="domain" description="ABC transmembrane type-1" evidence="9">
    <location>
        <begin position="86"/>
        <end position="276"/>
    </location>
</feature>
<evidence type="ECO:0000313" key="10">
    <source>
        <dbReference type="EMBL" id="OSP08425.1"/>
    </source>
</evidence>
<evidence type="ECO:0000256" key="8">
    <source>
        <dbReference type="RuleBase" id="RU363032"/>
    </source>
</evidence>
<protein>
    <submittedName>
        <fullName evidence="10">Spermidine/putrescine ABC transporter permease</fullName>
    </submittedName>
</protein>
<evidence type="ECO:0000256" key="2">
    <source>
        <dbReference type="ARBA" id="ARBA00007069"/>
    </source>
</evidence>
<comment type="subcellular location">
    <subcellularLocation>
        <location evidence="1 8">Cell membrane</location>
        <topology evidence="1 8">Multi-pass membrane protein</topology>
    </subcellularLocation>
</comment>
<dbReference type="CDD" id="cd06261">
    <property type="entry name" value="TM_PBP2"/>
    <property type="match status" value="1"/>
</dbReference>
<evidence type="ECO:0000256" key="1">
    <source>
        <dbReference type="ARBA" id="ARBA00004651"/>
    </source>
</evidence>
<comment type="caution">
    <text evidence="10">The sequence shown here is derived from an EMBL/GenBank/DDBJ whole genome shotgun (WGS) entry which is preliminary data.</text>
</comment>
<reference evidence="10 11" key="1">
    <citation type="submission" date="2017-04" db="EMBL/GenBank/DDBJ databases">
        <title>MLSA of the genus Halorubrum.</title>
        <authorList>
            <person name="De La Haba R."/>
            <person name="Sanchez-Porro C."/>
            <person name="Infante-Dominguez C."/>
            <person name="Ventosa A."/>
        </authorList>
    </citation>
    <scope>NUCLEOTIDE SEQUENCE [LARGE SCALE GENOMIC DNA]</scope>
    <source>
        <strain evidence="10 11">DSM 17463</strain>
    </source>
</reference>
<organism evidence="10 11">
    <name type="scientific">Halorubrum ezzemoulense DSM 17463</name>
    <dbReference type="NCBI Taxonomy" id="1121945"/>
    <lineage>
        <taxon>Archaea</taxon>
        <taxon>Methanobacteriati</taxon>
        <taxon>Methanobacteriota</taxon>
        <taxon>Stenosarchaea group</taxon>
        <taxon>Halobacteria</taxon>
        <taxon>Halobacteriales</taxon>
        <taxon>Haloferacaceae</taxon>
        <taxon>Halorubrum</taxon>
    </lineage>
</organism>
<evidence type="ECO:0000256" key="6">
    <source>
        <dbReference type="ARBA" id="ARBA00022989"/>
    </source>
</evidence>
<feature type="transmembrane region" description="Helical" evidence="8">
    <location>
        <begin position="124"/>
        <end position="145"/>
    </location>
</feature>
<keyword evidence="7 8" id="KW-0472">Membrane</keyword>
<accession>A0A1X4H8X8</accession>
<sequence>MATETSESTETAGATERLVGHQTVERLLGTSLYVVSGLLLLFLWVPLAIIIFLAFAENAVTIFPFEGLTLDNFRLALRSDSMRASLAGSFTIATVAASVATVLGVLASFALTRYRFRLREVYRTFGIIPLVIPGIILGVALRIYFQNLLGILPGFATVVLAHSLYGLPFVLLIVSARLYTFDESLEEAARDLGADPLTVFRDVTLPVIAPAVGAGFLFAWIRSFEDYIRALFLTGPNTDVLTIWMFSRIRQLDAPELNAVSALIVFGIAIALAVAMNVGNVTGYVAGTVTEEEG</sequence>
<evidence type="ECO:0000256" key="4">
    <source>
        <dbReference type="ARBA" id="ARBA00022475"/>
    </source>
</evidence>
<dbReference type="GO" id="GO:0055085">
    <property type="term" value="P:transmembrane transport"/>
    <property type="evidence" value="ECO:0007669"/>
    <property type="project" value="InterPro"/>
</dbReference>
<dbReference type="PROSITE" id="PS50928">
    <property type="entry name" value="ABC_TM1"/>
    <property type="match status" value="1"/>
</dbReference>
<feature type="transmembrane region" description="Helical" evidence="8">
    <location>
        <begin position="32"/>
        <end position="56"/>
    </location>
</feature>